<feature type="signal peptide" evidence="2">
    <location>
        <begin position="1"/>
        <end position="20"/>
    </location>
</feature>
<dbReference type="InterPro" id="IPR011050">
    <property type="entry name" value="Pectin_lyase_fold/virulence"/>
</dbReference>
<gene>
    <name evidence="3" type="ORF">BLNAU_14508</name>
</gene>
<evidence type="ECO:0000256" key="2">
    <source>
        <dbReference type="SAM" id="SignalP"/>
    </source>
</evidence>
<evidence type="ECO:0000313" key="3">
    <source>
        <dbReference type="EMBL" id="KAK2950515.1"/>
    </source>
</evidence>
<sequence>MFISFACFVTSLCSTSVNLADVVNDYKDDATMIELKSGYYFATDLRLTNRNITFYGVEDHVYIDLREYNEMALELLDSSITFVSITLIPSQASIFASATQSTLNLTSCWYYHGALSHPIMEGSNSRLIIDSCMFTDLIFTESLIRGIVDETDTNLSLSVSNSYFERIDVQAQKPILAGPDVLTVSMSTTRFKDITCTETGDLPETKIEGVPNRAVSFEDSRFENVTAPLSGVVVFGVQASKLNLRSVIIHNVDNAVRFSDNVEFASDIVVRLEWCETRNTTTTDFWRHGGFLYLPHNSSQLYITNSNAHNSSALKGSGGWIFARECRNLTMDQCSFEYTYARDRGGLFCVYGEIDRIDMLNVDVVHSKSELEGGVVFVEVPKSVEVSNGRFAKCHSSSQGGVFNFENCDGASFAFKQVKFDSNWAGSRYGMDVLFSYSISTTYSVSKANFENCTSTSRKNRVSIRPFNNHIDWTNTAGLAIHRIMTGVGIGSCVVLGVLVTVTCVCCCCGCCVACGCGRRKSKEYSDIEVQPKDTYRPAPQYQGQYLPHTGYPQQWAQGPNVFVQPVTQPVEFQQNPLCPANQVGTAQTISKD</sequence>
<proteinExistence type="predicted"/>
<feature type="transmembrane region" description="Helical" evidence="1">
    <location>
        <begin position="494"/>
        <end position="517"/>
    </location>
</feature>
<feature type="chain" id="PRO_5046222608" description="Right handed beta helix domain-containing protein" evidence="2">
    <location>
        <begin position="21"/>
        <end position="593"/>
    </location>
</feature>
<name>A0ABQ9XK44_9EUKA</name>
<keyword evidence="1" id="KW-0812">Transmembrane</keyword>
<keyword evidence="1" id="KW-0472">Membrane</keyword>
<evidence type="ECO:0008006" key="5">
    <source>
        <dbReference type="Google" id="ProtNLM"/>
    </source>
</evidence>
<accession>A0ABQ9XK44</accession>
<dbReference type="EMBL" id="JARBJD010000134">
    <property type="protein sequence ID" value="KAK2950515.1"/>
    <property type="molecule type" value="Genomic_DNA"/>
</dbReference>
<reference evidence="3 4" key="1">
    <citation type="journal article" date="2022" name="bioRxiv">
        <title>Genomics of Preaxostyla Flagellates Illuminates Evolutionary Transitions and the Path Towards Mitochondrial Loss.</title>
        <authorList>
            <person name="Novak L.V.F."/>
            <person name="Treitli S.C."/>
            <person name="Pyrih J."/>
            <person name="Halakuc P."/>
            <person name="Pipaliya S.V."/>
            <person name="Vacek V."/>
            <person name="Brzon O."/>
            <person name="Soukal P."/>
            <person name="Eme L."/>
            <person name="Dacks J.B."/>
            <person name="Karnkowska A."/>
            <person name="Elias M."/>
            <person name="Hampl V."/>
        </authorList>
    </citation>
    <scope>NUCLEOTIDE SEQUENCE [LARGE SCALE GENOMIC DNA]</scope>
    <source>
        <strain evidence="3">NAU3</strain>
        <tissue evidence="3">Gut</tissue>
    </source>
</reference>
<keyword evidence="4" id="KW-1185">Reference proteome</keyword>
<evidence type="ECO:0000313" key="4">
    <source>
        <dbReference type="Proteomes" id="UP001281761"/>
    </source>
</evidence>
<dbReference type="SUPFAM" id="SSF51126">
    <property type="entry name" value="Pectin lyase-like"/>
    <property type="match status" value="2"/>
</dbReference>
<comment type="caution">
    <text evidence="3">The sequence shown here is derived from an EMBL/GenBank/DDBJ whole genome shotgun (WGS) entry which is preliminary data.</text>
</comment>
<dbReference type="Proteomes" id="UP001281761">
    <property type="component" value="Unassembled WGS sequence"/>
</dbReference>
<evidence type="ECO:0000256" key="1">
    <source>
        <dbReference type="SAM" id="Phobius"/>
    </source>
</evidence>
<keyword evidence="1" id="KW-1133">Transmembrane helix</keyword>
<keyword evidence="2" id="KW-0732">Signal</keyword>
<protein>
    <recommendedName>
        <fullName evidence="5">Right handed beta helix domain-containing protein</fullName>
    </recommendedName>
</protein>
<organism evidence="3 4">
    <name type="scientific">Blattamonas nauphoetae</name>
    <dbReference type="NCBI Taxonomy" id="2049346"/>
    <lineage>
        <taxon>Eukaryota</taxon>
        <taxon>Metamonada</taxon>
        <taxon>Preaxostyla</taxon>
        <taxon>Oxymonadida</taxon>
        <taxon>Blattamonas</taxon>
    </lineage>
</organism>